<dbReference type="SUPFAM" id="SSF88723">
    <property type="entry name" value="PIN domain-like"/>
    <property type="match status" value="1"/>
</dbReference>
<feature type="domain" description="PIN" evidence="1">
    <location>
        <begin position="29"/>
        <end position="144"/>
    </location>
</feature>
<name>A0A075FH19_9ARCH</name>
<protein>
    <recommendedName>
        <fullName evidence="1">PIN domain-containing protein</fullName>
    </recommendedName>
</protein>
<dbReference type="InterPro" id="IPR029060">
    <property type="entry name" value="PIN-like_dom_sf"/>
</dbReference>
<dbReference type="EMBL" id="KF900316">
    <property type="protein sequence ID" value="AIE90685.1"/>
    <property type="molecule type" value="Genomic_DNA"/>
</dbReference>
<organism evidence="2">
    <name type="scientific">uncultured marine thaumarchaeote AD1000_05_B01</name>
    <dbReference type="NCBI Taxonomy" id="1455883"/>
    <lineage>
        <taxon>Archaea</taxon>
        <taxon>Nitrososphaerota</taxon>
        <taxon>environmental samples</taxon>
    </lineage>
</organism>
<sequence>MKLTQQKERTEEDSSTESITTNRNKEVLILLDSNIYIRNKPDHMLTVLAGKMGRYNSKLILPRIVLYEVSKVTRTSQQKVLKDVFRVYNKTFLLADNNEIKAEAKRLETYFYECHYPDSIILAIAKVMDAVLVTSDFKLRRTAEIEGVQAYNVKGFLKNWSVMA</sequence>
<dbReference type="Gene3D" id="3.40.50.1010">
    <property type="entry name" value="5'-nuclease"/>
    <property type="match status" value="1"/>
</dbReference>
<accession>A0A075FH19</accession>
<reference evidence="2" key="1">
    <citation type="journal article" date="2014" name="Genome Biol. Evol.">
        <title>Pangenome evidence for extensive interdomain horizontal transfer affecting lineage core and shell genes in uncultured planktonic thaumarchaeota and euryarchaeota.</title>
        <authorList>
            <person name="Deschamps P."/>
            <person name="Zivanovic Y."/>
            <person name="Moreira D."/>
            <person name="Rodriguez-Valera F."/>
            <person name="Lopez-Garcia P."/>
        </authorList>
    </citation>
    <scope>NUCLEOTIDE SEQUENCE</scope>
</reference>
<evidence type="ECO:0000313" key="2">
    <source>
        <dbReference type="EMBL" id="AIE90685.1"/>
    </source>
</evidence>
<dbReference type="Pfam" id="PF01850">
    <property type="entry name" value="PIN"/>
    <property type="match status" value="1"/>
</dbReference>
<proteinExistence type="predicted"/>
<evidence type="ECO:0000259" key="1">
    <source>
        <dbReference type="Pfam" id="PF01850"/>
    </source>
</evidence>
<dbReference type="AlphaFoldDB" id="A0A075FH19"/>
<dbReference type="InterPro" id="IPR002716">
    <property type="entry name" value="PIN_dom"/>
</dbReference>